<reference evidence="3 4" key="1">
    <citation type="submission" date="2020-01" db="EMBL/GenBank/DDBJ databases">
        <title>Jiella pacifica sp. nov.</title>
        <authorList>
            <person name="Xue Z."/>
            <person name="Zhu S."/>
            <person name="Chen J."/>
            <person name="Yang J."/>
        </authorList>
    </citation>
    <scope>NUCLEOTIDE SEQUENCE [LARGE SCALE GENOMIC DNA]</scope>
    <source>
        <strain evidence="3 4">40Bstr34</strain>
    </source>
</reference>
<feature type="region of interest" description="Disordered" evidence="1">
    <location>
        <begin position="1"/>
        <end position="25"/>
    </location>
</feature>
<evidence type="ECO:0000256" key="1">
    <source>
        <dbReference type="SAM" id="MobiDB-lite"/>
    </source>
</evidence>
<feature type="compositionally biased region" description="Basic residues" evidence="1">
    <location>
        <begin position="1"/>
        <end position="10"/>
    </location>
</feature>
<accession>A0A6N9T463</accession>
<evidence type="ECO:0000313" key="3">
    <source>
        <dbReference type="EMBL" id="NDW03758.1"/>
    </source>
</evidence>
<organism evidence="3 4">
    <name type="scientific">Jiella pacifica</name>
    <dbReference type="NCBI Taxonomy" id="2696469"/>
    <lineage>
        <taxon>Bacteria</taxon>
        <taxon>Pseudomonadati</taxon>
        <taxon>Pseudomonadota</taxon>
        <taxon>Alphaproteobacteria</taxon>
        <taxon>Hyphomicrobiales</taxon>
        <taxon>Aurantimonadaceae</taxon>
        <taxon>Jiella</taxon>
    </lineage>
</organism>
<dbReference type="InterPro" id="IPR049625">
    <property type="entry name" value="Glyco_transf_61_cat"/>
</dbReference>
<dbReference type="AlphaFoldDB" id="A0A6N9T463"/>
<feature type="domain" description="Glycosyltransferase 61 catalytic" evidence="2">
    <location>
        <begin position="122"/>
        <end position="288"/>
    </location>
</feature>
<comment type="caution">
    <text evidence="3">The sequence shown here is derived from an EMBL/GenBank/DDBJ whole genome shotgun (WGS) entry which is preliminary data.</text>
</comment>
<dbReference type="GO" id="GO:0016757">
    <property type="term" value="F:glycosyltransferase activity"/>
    <property type="evidence" value="ECO:0007669"/>
    <property type="project" value="InterPro"/>
</dbReference>
<evidence type="ECO:0000313" key="4">
    <source>
        <dbReference type="Proteomes" id="UP000469011"/>
    </source>
</evidence>
<name>A0A6N9T463_9HYPH</name>
<gene>
    <name evidence="3" type="ORF">GTK09_04890</name>
</gene>
<sequence length="389" mass="42804">MLSRLRRRSRAGNGGGGSGRQALGTVTEREAARIRQDVPTPDPDVSVYENCFVPPARIDVMWPLEMAAGAYRADGTMIAGTGLQRPAGGGIREIVRSYDELPVASSEECAEAVYGGYILPHFGHFMIESTARLWWVALNRYQGPVIFQTVQPEVPDYAQRFFSLLGIRPVFLDGAEGVRVRSLIVPQAAAMERGGVHRSFTLPFQQIAEGSRGKSGPERLYVSRGQGVGAVFGERTVQNVLRREGFAVLDPTRATLPEQIAAFANAREIVGCTGSAMHNVLYCRQAEKVAYLCRGGTIPPTFPAIDQAFASYESFYIYAALNPLPSTSGLMSPHLIDSEACCRHLFEAGFLSKPPQVDPRDLVEERDLYMREWRRLHDAKTLPAEGRTP</sequence>
<dbReference type="EMBL" id="JAAAMG010000003">
    <property type="protein sequence ID" value="NDW03758.1"/>
    <property type="molecule type" value="Genomic_DNA"/>
</dbReference>
<dbReference type="RefSeq" id="WP_163461496.1">
    <property type="nucleotide sequence ID" value="NZ_JAAAMG010000003.1"/>
</dbReference>
<protein>
    <submittedName>
        <fullName evidence="3">DUF563 domain-containing protein</fullName>
    </submittedName>
</protein>
<dbReference type="Proteomes" id="UP000469011">
    <property type="component" value="Unassembled WGS sequence"/>
</dbReference>
<keyword evidence="4" id="KW-1185">Reference proteome</keyword>
<proteinExistence type="predicted"/>
<evidence type="ECO:0000259" key="2">
    <source>
        <dbReference type="Pfam" id="PF04577"/>
    </source>
</evidence>
<dbReference type="Pfam" id="PF04577">
    <property type="entry name" value="Glyco_transf_61"/>
    <property type="match status" value="1"/>
</dbReference>